<feature type="transmembrane region" description="Helical" evidence="6">
    <location>
        <begin position="12"/>
        <end position="33"/>
    </location>
</feature>
<keyword evidence="9" id="KW-1185">Reference proteome</keyword>
<name>A0A6M0H3H7_9CLOT</name>
<feature type="transmembrane region" description="Helical" evidence="6">
    <location>
        <begin position="53"/>
        <end position="73"/>
    </location>
</feature>
<feature type="domain" description="DUF2179" evidence="7">
    <location>
        <begin position="225"/>
        <end position="279"/>
    </location>
</feature>
<dbReference type="AlphaFoldDB" id="A0A6M0H3H7"/>
<dbReference type="GO" id="GO:0005886">
    <property type="term" value="C:plasma membrane"/>
    <property type="evidence" value="ECO:0007669"/>
    <property type="project" value="UniProtKB-SubCell"/>
</dbReference>
<organism evidence="8 9">
    <name type="scientific">Clostridium senegalense</name>
    <dbReference type="NCBI Taxonomy" id="1465809"/>
    <lineage>
        <taxon>Bacteria</taxon>
        <taxon>Bacillati</taxon>
        <taxon>Bacillota</taxon>
        <taxon>Clostridia</taxon>
        <taxon>Eubacteriales</taxon>
        <taxon>Clostridiaceae</taxon>
        <taxon>Clostridium</taxon>
    </lineage>
</organism>
<evidence type="ECO:0000256" key="1">
    <source>
        <dbReference type="ARBA" id="ARBA00004651"/>
    </source>
</evidence>
<dbReference type="PANTHER" id="PTHR33545">
    <property type="entry name" value="UPF0750 MEMBRANE PROTEIN YITT-RELATED"/>
    <property type="match status" value="1"/>
</dbReference>
<dbReference type="InterPro" id="IPR003740">
    <property type="entry name" value="YitT"/>
</dbReference>
<keyword evidence="5 6" id="KW-0472">Membrane</keyword>
<reference evidence="8 9" key="1">
    <citation type="submission" date="2020-02" db="EMBL/GenBank/DDBJ databases">
        <title>Genome assembly of a novel Clostridium senegalense strain.</title>
        <authorList>
            <person name="Gupta T.B."/>
            <person name="Jauregui R."/>
            <person name="Maclean P."/>
            <person name="Nawarathana A."/>
            <person name="Brightwell G."/>
        </authorList>
    </citation>
    <scope>NUCLEOTIDE SEQUENCE [LARGE SCALE GENOMIC DNA]</scope>
    <source>
        <strain evidence="8 9">AGRFS4</strain>
    </source>
</reference>
<evidence type="ECO:0000256" key="6">
    <source>
        <dbReference type="SAM" id="Phobius"/>
    </source>
</evidence>
<proteinExistence type="predicted"/>
<dbReference type="CDD" id="cd16380">
    <property type="entry name" value="YitT_C"/>
    <property type="match status" value="1"/>
</dbReference>
<sequence length="286" mass="31493">MDTKVLDKANIIDLLFIILGSFVSSIGINMFLIHAKLLSGGVTGVALIFQYLFKIQAGYIILLLNIPLFILSFKKLDKKFTIYSLVGTLSLSLSLILTSSISNILNITDTLLYCLYGGVLNGIGFGLIFAHHGSTGGFDIISMLIKRKHTTLNIGKISFGINLIIVSISAFVFGLTSALYTLIAMYTTAFVLDNVVKGLNQTKSVFIITNKEDLVSNFLMKNLHRGVTYLYGEGAYSKDQRRILYCIIPLSQLPELKNIVTSIDEKAFISISDTSEVHGRGFKQVL</sequence>
<keyword evidence="3 6" id="KW-0812">Transmembrane</keyword>
<evidence type="ECO:0000259" key="7">
    <source>
        <dbReference type="Pfam" id="PF10035"/>
    </source>
</evidence>
<dbReference type="InterPro" id="IPR051461">
    <property type="entry name" value="UPF0750_membrane"/>
</dbReference>
<dbReference type="EMBL" id="JAAGPU010000008">
    <property type="protein sequence ID" value="NEU04421.1"/>
    <property type="molecule type" value="Genomic_DNA"/>
</dbReference>
<dbReference type="InterPro" id="IPR019264">
    <property type="entry name" value="DUF2179"/>
</dbReference>
<evidence type="ECO:0000256" key="3">
    <source>
        <dbReference type="ARBA" id="ARBA00022692"/>
    </source>
</evidence>
<comment type="caution">
    <text evidence="8">The sequence shown here is derived from an EMBL/GenBank/DDBJ whole genome shotgun (WGS) entry which is preliminary data.</text>
</comment>
<evidence type="ECO:0000313" key="8">
    <source>
        <dbReference type="EMBL" id="NEU04421.1"/>
    </source>
</evidence>
<dbReference type="Pfam" id="PF10035">
    <property type="entry name" value="DUF2179"/>
    <property type="match status" value="1"/>
</dbReference>
<feature type="transmembrane region" description="Helical" evidence="6">
    <location>
        <begin position="80"/>
        <end position="104"/>
    </location>
</feature>
<dbReference type="InterPro" id="IPR015867">
    <property type="entry name" value="N-reg_PII/ATP_PRibTrfase_C"/>
</dbReference>
<keyword evidence="2" id="KW-1003">Cell membrane</keyword>
<evidence type="ECO:0000256" key="4">
    <source>
        <dbReference type="ARBA" id="ARBA00022989"/>
    </source>
</evidence>
<dbReference type="Pfam" id="PF02588">
    <property type="entry name" value="YitT_membrane"/>
    <property type="match status" value="1"/>
</dbReference>
<protein>
    <submittedName>
        <fullName evidence="8">YitT family protein</fullName>
    </submittedName>
</protein>
<feature type="transmembrane region" description="Helical" evidence="6">
    <location>
        <begin position="151"/>
        <end position="172"/>
    </location>
</feature>
<accession>A0A6M0H3H7</accession>
<gene>
    <name evidence="8" type="ORF">G3M99_06030</name>
</gene>
<dbReference type="Gene3D" id="3.30.70.120">
    <property type="match status" value="1"/>
</dbReference>
<dbReference type="PANTHER" id="PTHR33545:SF5">
    <property type="entry name" value="UPF0750 MEMBRANE PROTEIN YITT"/>
    <property type="match status" value="1"/>
</dbReference>
<dbReference type="RefSeq" id="WP_061994472.1">
    <property type="nucleotide sequence ID" value="NZ_JAAGPU010000008.1"/>
</dbReference>
<evidence type="ECO:0000256" key="5">
    <source>
        <dbReference type="ARBA" id="ARBA00023136"/>
    </source>
</evidence>
<dbReference type="Proteomes" id="UP000481872">
    <property type="component" value="Unassembled WGS sequence"/>
</dbReference>
<evidence type="ECO:0000313" key="9">
    <source>
        <dbReference type="Proteomes" id="UP000481872"/>
    </source>
</evidence>
<keyword evidence="4 6" id="KW-1133">Transmembrane helix</keyword>
<comment type="subcellular location">
    <subcellularLocation>
        <location evidence="1">Cell membrane</location>
        <topology evidence="1">Multi-pass membrane protein</topology>
    </subcellularLocation>
</comment>
<evidence type="ECO:0000256" key="2">
    <source>
        <dbReference type="ARBA" id="ARBA00022475"/>
    </source>
</evidence>
<dbReference type="PIRSF" id="PIRSF006483">
    <property type="entry name" value="Membrane_protein_YitT"/>
    <property type="match status" value="1"/>
</dbReference>